<gene>
    <name evidence="2" type="ORF">NCTC10138_01262</name>
</gene>
<feature type="transmembrane region" description="Helical" evidence="1">
    <location>
        <begin position="33"/>
        <end position="51"/>
    </location>
</feature>
<sequence>MKKRLNILIITLVIMLLTFFVGFFSGGLNQRRIILAIELIFVTYVLVYVFGGLGKLVSSLIYGMFLAILLVLFTEYDSALIVIGTFLFVLNPLADFENIIEKRFPEEGSIIGHIRGSYAPYYEYRKEIKSYYHLPQTRKIYTKSSYLKLRQAISIIMAMVAVFLLLREVNNLVNLLKNFDIHTFFATSYSVIILVFLTVILYKKGFQSMLNLLTVSVFPPVAYSMYFIVKPEYLGVILGTGTIILGIAAGIYQYFSFRSRIVYEDYYYYDNDRQVHVHANALFEPFVYSDAFYLNAVFKIKTNNNNFNKVFHNIIVYADIYRFFITAYTYNQNEVTIYTDFHYNDEKRIGKFADYLESLFENQVTYNVDMDKEKQNYEKNFFHNDGYIIARTVYLAELLKKLEIKSNIIISMVAYFNSLEDINNISDKYSVTRIPDLDMENIYTVRIDMRVNNVDYIIESKVRDLLLELMINRGSYVRISVYY</sequence>
<feature type="transmembrane region" description="Helical" evidence="1">
    <location>
        <begin position="7"/>
        <end position="27"/>
    </location>
</feature>
<reference evidence="2 3" key="1">
    <citation type="submission" date="2019-01" db="EMBL/GenBank/DDBJ databases">
        <authorList>
            <consortium name="Pathogen Informatics"/>
        </authorList>
    </citation>
    <scope>NUCLEOTIDE SEQUENCE [LARGE SCALE GENOMIC DNA]</scope>
    <source>
        <strain evidence="2 3">NCTC10138</strain>
    </source>
</reference>
<feature type="transmembrane region" description="Helical" evidence="1">
    <location>
        <begin position="147"/>
        <end position="166"/>
    </location>
</feature>
<accession>A0A449BEI8</accession>
<keyword evidence="3" id="KW-1185">Reference proteome</keyword>
<feature type="transmembrane region" description="Helical" evidence="1">
    <location>
        <begin position="234"/>
        <end position="255"/>
    </location>
</feature>
<name>A0A449BEI8_HAPAX</name>
<keyword evidence="1" id="KW-1133">Transmembrane helix</keyword>
<feature type="transmembrane region" description="Helical" evidence="1">
    <location>
        <begin position="79"/>
        <end position="96"/>
    </location>
</feature>
<dbReference type="OrthoDB" id="383917at2"/>
<organism evidence="2 3">
    <name type="scientific">Haploplasma axanthum</name>
    <name type="common">Acholeplasma axanthum</name>
    <dbReference type="NCBI Taxonomy" id="29552"/>
    <lineage>
        <taxon>Bacteria</taxon>
        <taxon>Bacillati</taxon>
        <taxon>Mycoplasmatota</taxon>
        <taxon>Mollicutes</taxon>
        <taxon>Acholeplasmatales</taxon>
        <taxon>Acholeplasmataceae</taxon>
        <taxon>Haploplasma</taxon>
    </lineage>
</organism>
<dbReference type="AlphaFoldDB" id="A0A449BEI8"/>
<dbReference type="RefSeq" id="WP_026391128.1">
    <property type="nucleotide sequence ID" value="NZ_LR215048.1"/>
</dbReference>
<dbReference type="Proteomes" id="UP000289841">
    <property type="component" value="Chromosome"/>
</dbReference>
<proteinExistence type="predicted"/>
<dbReference type="STRING" id="1278311.GCA_000428705_00253"/>
<evidence type="ECO:0000313" key="2">
    <source>
        <dbReference type="EMBL" id="VEU80874.1"/>
    </source>
</evidence>
<dbReference type="EMBL" id="LR215048">
    <property type="protein sequence ID" value="VEU80874.1"/>
    <property type="molecule type" value="Genomic_DNA"/>
</dbReference>
<keyword evidence="1" id="KW-0472">Membrane</keyword>
<evidence type="ECO:0000256" key="1">
    <source>
        <dbReference type="SAM" id="Phobius"/>
    </source>
</evidence>
<dbReference type="KEGG" id="aaxa:NCTC10138_01262"/>
<feature type="transmembrane region" description="Helical" evidence="1">
    <location>
        <begin position="209"/>
        <end position="228"/>
    </location>
</feature>
<feature type="transmembrane region" description="Helical" evidence="1">
    <location>
        <begin position="181"/>
        <end position="202"/>
    </location>
</feature>
<protein>
    <submittedName>
        <fullName evidence="2">Uncharacterized protein</fullName>
    </submittedName>
</protein>
<evidence type="ECO:0000313" key="3">
    <source>
        <dbReference type="Proteomes" id="UP000289841"/>
    </source>
</evidence>
<keyword evidence="1" id="KW-0812">Transmembrane</keyword>